<dbReference type="CDD" id="cd00085">
    <property type="entry name" value="HNHc"/>
    <property type="match status" value="1"/>
</dbReference>
<dbReference type="InterPro" id="IPR003870">
    <property type="entry name" value="DUF222"/>
</dbReference>
<feature type="compositionally biased region" description="Gly residues" evidence="1">
    <location>
        <begin position="414"/>
        <end position="425"/>
    </location>
</feature>
<feature type="compositionally biased region" description="Low complexity" evidence="1">
    <location>
        <begin position="178"/>
        <end position="199"/>
    </location>
</feature>
<feature type="region of interest" description="Disordered" evidence="1">
    <location>
        <begin position="503"/>
        <end position="607"/>
    </location>
</feature>
<sequence>MEAIGEHGAHSSAGTNVSGLGSAALLPGRRLRSVPAAPLSDAPAKDVSDGGAAAGFAAGSGPATPHLGTDGPESAALLTAELALATTDLNASLALLESATSSAPEELAAANFLQAADFAELTEKLSRRVEHLQVLAAAAVDRTRTEAINDAATASRTAGWTTGWCTEPGPVPDPGAQPSEPAATTAGASGSSLAAAAAPAPTPAASASAVAWSPADDGARNTAEFLRTRLRISTPEARRRLALANATLPRTGLAGRPMPPEREETAAALTTGIISSRAGTTITTALDKVRHIPHPALITEMEHNLTQTAIENDHDFLTRIAHRWIDALDQDGTEPSEENLRHRQGVFLHHKRGGLHHLEIRATTDQYEVLTTVMNTATNPRTTTPNTTCGNTDNGTSGHGGTSSDGCTSSAGSAGSGDGGTGAAGTGSDDGISAAAADPDAAFTAPTPEPDLDRRTLAQQRLDGLVGASKAALAAGALPTTGGLRPQVMVTIGYRDLLNSIQTTANRGPRYAPNTNGPGTRRTDSPRPTPTPWQATINPPTGPDIWQTSESQPEPGTDPTNWQTSEPDTLTGKQPVTTLPGINWSGTDLFATPPFNAPASTPPTGSGTFNYTGPVTASTIRKIACDADIIPVLLGSQGRILDIGRTARIFPPHIRKALNARDQGCAFPNCTIPASWCEAHHITYWSRHGPTSTDNGVLLCTHHHHLIHKEQWKIHVKNGVPWFIPPPHIDPRQQPRQNHHHKT</sequence>
<protein>
    <submittedName>
        <fullName evidence="3">DUF222 domain-containing protein</fullName>
    </submittedName>
</protein>
<feature type="region of interest" description="Disordered" evidence="1">
    <location>
        <begin position="375"/>
        <end position="434"/>
    </location>
</feature>
<feature type="domain" description="HNH nuclease" evidence="2">
    <location>
        <begin position="653"/>
        <end position="705"/>
    </location>
</feature>
<organism evidence="3">
    <name type="scientific">Arthrobacter sp. K5</name>
    <dbReference type="NCBI Taxonomy" id="2839623"/>
    <lineage>
        <taxon>Bacteria</taxon>
        <taxon>Bacillati</taxon>
        <taxon>Actinomycetota</taxon>
        <taxon>Actinomycetes</taxon>
        <taxon>Micrococcales</taxon>
        <taxon>Micrococcaceae</taxon>
        <taxon>Arthrobacter</taxon>
    </lineage>
</organism>
<feature type="compositionally biased region" description="Polar residues" evidence="1">
    <location>
        <begin position="598"/>
        <end position="607"/>
    </location>
</feature>
<dbReference type="SMART" id="SM00507">
    <property type="entry name" value="HNHc"/>
    <property type="match status" value="1"/>
</dbReference>
<evidence type="ECO:0000256" key="1">
    <source>
        <dbReference type="SAM" id="MobiDB-lite"/>
    </source>
</evidence>
<dbReference type="Pfam" id="PF13391">
    <property type="entry name" value="HNH_2"/>
    <property type="match status" value="1"/>
</dbReference>
<feature type="compositionally biased region" description="Low complexity" evidence="1">
    <location>
        <begin position="404"/>
        <end position="413"/>
    </location>
</feature>
<dbReference type="InterPro" id="IPR003615">
    <property type="entry name" value="HNH_nuc"/>
</dbReference>
<reference evidence="3" key="1">
    <citation type="submission" date="2024-06" db="EMBL/GenBank/DDBJ databases">
        <title>Biodegradation of dimethachlon by Arthrobacter sp. K5: mechanistic insights and ecological implications.</title>
        <authorList>
            <person name="Hu S."/>
            <person name="Lu P."/>
        </authorList>
    </citation>
    <scope>NUCLEOTIDE SEQUENCE</scope>
    <source>
        <strain evidence="3">K5</strain>
    </source>
</reference>
<dbReference type="Pfam" id="PF02720">
    <property type="entry name" value="DUF222"/>
    <property type="match status" value="1"/>
</dbReference>
<evidence type="ECO:0000313" key="3">
    <source>
        <dbReference type="EMBL" id="XCH10906.1"/>
    </source>
</evidence>
<gene>
    <name evidence="3" type="ORF">ABRP34_19190</name>
</gene>
<feature type="region of interest" description="Disordered" evidence="1">
    <location>
        <begin position="160"/>
        <end position="199"/>
    </location>
</feature>
<proteinExistence type="predicted"/>
<name>A0AAU8EQM7_9MICC</name>
<dbReference type="RefSeq" id="WP_353711370.1">
    <property type="nucleotide sequence ID" value="NZ_CP159279.1"/>
</dbReference>
<evidence type="ECO:0000259" key="2">
    <source>
        <dbReference type="SMART" id="SM00507"/>
    </source>
</evidence>
<feature type="compositionally biased region" description="Low complexity" evidence="1">
    <location>
        <begin position="375"/>
        <end position="396"/>
    </location>
</feature>
<feature type="compositionally biased region" description="Polar residues" evidence="1">
    <location>
        <begin position="546"/>
        <end position="577"/>
    </location>
</feature>
<accession>A0AAU8EQM7</accession>
<dbReference type="EMBL" id="CP159279">
    <property type="protein sequence ID" value="XCH10906.1"/>
    <property type="molecule type" value="Genomic_DNA"/>
</dbReference>
<dbReference type="AlphaFoldDB" id="A0AAU8EQM7"/>